<evidence type="ECO:0000313" key="2">
    <source>
        <dbReference type="Proteomes" id="UP000241282"/>
    </source>
</evidence>
<sequence>MKNSFKGNSLFNDVQDPALRTWNRAAVMFNLTADRGVEVARQYMEKLDDVSKKQVYAMLNVVAAQGYEKTKQKVIKGEYSKVEGNINA</sequence>
<gene>
    <name evidence="1" type="primary">TC6_033</name>
</gene>
<proteinExistence type="predicted"/>
<protein>
    <submittedName>
        <fullName evidence="1">Uncharacterized protein</fullName>
    </submittedName>
</protein>
<evidence type="ECO:0000313" key="1">
    <source>
        <dbReference type="EMBL" id="AUG88544.1"/>
    </source>
</evidence>
<dbReference type="Proteomes" id="UP000241282">
    <property type="component" value="Segment"/>
</dbReference>
<reference evidence="1 2" key="1">
    <citation type="submission" date="2017-12" db="EMBL/GenBank/DDBJ databases">
        <title>Genomic identification of Pseudomonas aeruginosa phage TC6.</title>
        <authorList>
            <person name="Lu S."/>
            <person name="Tang C."/>
            <person name="Deng C."/>
            <person name="Zhang Y."/>
            <person name="Xiao C."/>
        </authorList>
    </citation>
    <scope>NUCLEOTIDE SEQUENCE [LARGE SCALE GENOMIC DNA]</scope>
</reference>
<name>A0A2H5BQD4_9CAUD</name>
<accession>A0A2H5BQD4</accession>
<organism evidence="1 2">
    <name type="scientific">Pseudomonas phage TC6</name>
    <dbReference type="NCBI Taxonomy" id="2060947"/>
    <lineage>
        <taxon>Viruses</taxon>
        <taxon>Duplodnaviria</taxon>
        <taxon>Heunggongvirae</taxon>
        <taxon>Uroviricota</taxon>
        <taxon>Caudoviricetes</taxon>
        <taxon>Zobellviridae</taxon>
        <taxon>Paundecimvirus</taxon>
        <taxon>Paundecimvirus PA11</taxon>
    </lineage>
</organism>
<dbReference type="EMBL" id="MG676466">
    <property type="protein sequence ID" value="AUG88544.1"/>
    <property type="molecule type" value="Genomic_DNA"/>
</dbReference>